<organism evidence="2 3">
    <name type="scientific">Paractinoplanes aksuensis</name>
    <dbReference type="NCBI Taxonomy" id="2939490"/>
    <lineage>
        <taxon>Bacteria</taxon>
        <taxon>Bacillati</taxon>
        <taxon>Actinomycetota</taxon>
        <taxon>Actinomycetes</taxon>
        <taxon>Micromonosporales</taxon>
        <taxon>Micromonosporaceae</taxon>
        <taxon>Paractinoplanes</taxon>
    </lineage>
</organism>
<protein>
    <submittedName>
        <fullName evidence="2">Uncharacterized protein</fullName>
    </submittedName>
</protein>
<comment type="caution">
    <text evidence="2">The sequence shown here is derived from an EMBL/GenBank/DDBJ whole genome shotgun (WGS) entry which is preliminary data.</text>
</comment>
<gene>
    <name evidence="2" type="ORF">M1L60_19735</name>
</gene>
<sequence length="100" mass="11195">MNFLARIAERIHAPHDDDARAQGLTVVRLPGGRRQISHPDLPALFEARRQAVIRNGLDPADLAMLDEGTRQALEATRHRMRETAPARSWRPEAIGSRRAA</sequence>
<dbReference type="Proteomes" id="UP001523369">
    <property type="component" value="Unassembled WGS sequence"/>
</dbReference>
<reference evidence="2 3" key="1">
    <citation type="submission" date="2022-06" db="EMBL/GenBank/DDBJ databases">
        <title>New Species of the Genus Actinoplanes, ActinopZanes ferrugineus.</title>
        <authorList>
            <person name="Ding P."/>
        </authorList>
    </citation>
    <scope>NUCLEOTIDE SEQUENCE [LARGE SCALE GENOMIC DNA]</scope>
    <source>
        <strain evidence="2 3">TRM88003</strain>
    </source>
</reference>
<accession>A0ABT1DSY7</accession>
<keyword evidence="3" id="KW-1185">Reference proteome</keyword>
<proteinExistence type="predicted"/>
<dbReference type="EMBL" id="JAMYJR010000021">
    <property type="protein sequence ID" value="MCO8272831.1"/>
    <property type="molecule type" value="Genomic_DNA"/>
</dbReference>
<dbReference type="RefSeq" id="WP_253238919.1">
    <property type="nucleotide sequence ID" value="NZ_JAMYJR010000021.1"/>
</dbReference>
<evidence type="ECO:0000313" key="2">
    <source>
        <dbReference type="EMBL" id="MCO8272831.1"/>
    </source>
</evidence>
<evidence type="ECO:0000313" key="3">
    <source>
        <dbReference type="Proteomes" id="UP001523369"/>
    </source>
</evidence>
<evidence type="ECO:0000256" key="1">
    <source>
        <dbReference type="SAM" id="MobiDB-lite"/>
    </source>
</evidence>
<name>A0ABT1DSY7_9ACTN</name>
<feature type="region of interest" description="Disordered" evidence="1">
    <location>
        <begin position="74"/>
        <end position="100"/>
    </location>
</feature>
<feature type="compositionally biased region" description="Basic and acidic residues" evidence="1">
    <location>
        <begin position="75"/>
        <end position="84"/>
    </location>
</feature>